<protein>
    <submittedName>
        <fullName evidence="3">Hsp70-like protein</fullName>
    </submittedName>
</protein>
<sequence length="585" mass="65673">MAAKRLIVGIDYGTTYSGISWVPNDGSDIQDIAVVNMWPSKNGECKAPTRIAYAVENQQYQLDEDLWGYAVEPEFVACSWTKLLLDINTNESQFDDPKLREAIDQGILRLPFGKTPQQICQDYLRQLYLHLMSQLQKKIPKSVIEATPMDCWLTVPAVWSDQAQNMTKMAAQAAGFGARRGDTISVISEPEAAAIAALKRYMRDGNLNPPQAGEDIMICDCGGGTVDITSYSLKALSPQLVFEELCVGAGGKCGATFLDRNLLELMKTRFGMSFQRVPLKERSPGSEFLAAWENAKRNFSETGPRRPVGLGPIPISGVHPEDWYDSERRKVLITRDDIRGIFDPVVDQVLRLVHSQIDAVKGFNHSIDRLILIGGFGESPYLLSKLRDDRRIRRENIQVYGAEQSQSAVVLGAALRGLQGTAPRKKRCRRHYGVSLQMPFRQGLDPEDKSRKTNWNNEKMCRGRMKWIIFKGEEIEHGTTKTAELTFDPKKGDVTGTTVSLFSCALDLPPEYEWNERVKAVGQITVYWTKDELKKFESKRNHYFGPKTFLLKFSLTVNFGSEGGLLEVRTVVDGKVCGTTTMTFE</sequence>
<dbReference type="SUPFAM" id="SSF53067">
    <property type="entry name" value="Actin-like ATPase domain"/>
    <property type="match status" value="2"/>
</dbReference>
<evidence type="ECO:0000256" key="1">
    <source>
        <dbReference type="ARBA" id="ARBA00022741"/>
    </source>
</evidence>
<dbReference type="PANTHER" id="PTHR14187:SF81">
    <property type="entry name" value="HSP70 FAMILY PROTEIN (AFU_ORTHOLOGUE AFUA_4G14040)"/>
    <property type="match status" value="1"/>
</dbReference>
<keyword evidence="2" id="KW-0067">ATP-binding</keyword>
<comment type="caution">
    <text evidence="3">The sequence shown here is derived from an EMBL/GenBank/DDBJ whole genome shotgun (WGS) entry which is preliminary data.</text>
</comment>
<evidence type="ECO:0000313" key="3">
    <source>
        <dbReference type="EMBL" id="KAF2723145.1"/>
    </source>
</evidence>
<dbReference type="PRINTS" id="PR00301">
    <property type="entry name" value="HEATSHOCK70"/>
</dbReference>
<name>A0A9P4QBZ9_9PEZI</name>
<dbReference type="InterPro" id="IPR013126">
    <property type="entry name" value="Hsp_70_fam"/>
</dbReference>
<gene>
    <name evidence="3" type="ORF">K431DRAFT_265230</name>
</gene>
<proteinExistence type="predicted"/>
<dbReference type="CDD" id="cd10170">
    <property type="entry name" value="ASKHA_NBD_HSP70"/>
    <property type="match status" value="1"/>
</dbReference>
<dbReference type="OrthoDB" id="2963168at2759"/>
<dbReference type="Gene3D" id="3.30.420.40">
    <property type="match status" value="2"/>
</dbReference>
<organism evidence="3 4">
    <name type="scientific">Polychaeton citri CBS 116435</name>
    <dbReference type="NCBI Taxonomy" id="1314669"/>
    <lineage>
        <taxon>Eukaryota</taxon>
        <taxon>Fungi</taxon>
        <taxon>Dikarya</taxon>
        <taxon>Ascomycota</taxon>
        <taxon>Pezizomycotina</taxon>
        <taxon>Dothideomycetes</taxon>
        <taxon>Dothideomycetidae</taxon>
        <taxon>Capnodiales</taxon>
        <taxon>Capnodiaceae</taxon>
        <taxon>Polychaeton</taxon>
    </lineage>
</organism>
<keyword evidence="1" id="KW-0547">Nucleotide-binding</keyword>
<evidence type="ECO:0000256" key="2">
    <source>
        <dbReference type="ARBA" id="ARBA00022840"/>
    </source>
</evidence>
<accession>A0A9P4QBZ9</accession>
<dbReference type="GO" id="GO:0140662">
    <property type="term" value="F:ATP-dependent protein folding chaperone"/>
    <property type="evidence" value="ECO:0007669"/>
    <property type="project" value="InterPro"/>
</dbReference>
<evidence type="ECO:0000313" key="4">
    <source>
        <dbReference type="Proteomes" id="UP000799441"/>
    </source>
</evidence>
<dbReference type="Proteomes" id="UP000799441">
    <property type="component" value="Unassembled WGS sequence"/>
</dbReference>
<dbReference type="PANTHER" id="PTHR14187">
    <property type="entry name" value="ALPHA KINASE/ELONGATION FACTOR 2 KINASE"/>
    <property type="match status" value="1"/>
</dbReference>
<dbReference type="EMBL" id="MU003778">
    <property type="protein sequence ID" value="KAF2723145.1"/>
    <property type="molecule type" value="Genomic_DNA"/>
</dbReference>
<dbReference type="AlphaFoldDB" id="A0A9P4QBZ9"/>
<dbReference type="InterPro" id="IPR043129">
    <property type="entry name" value="ATPase_NBD"/>
</dbReference>
<dbReference type="Gene3D" id="3.90.640.10">
    <property type="entry name" value="Actin, Chain A, domain 4"/>
    <property type="match status" value="1"/>
</dbReference>
<dbReference type="GO" id="GO:0005524">
    <property type="term" value="F:ATP binding"/>
    <property type="evidence" value="ECO:0007669"/>
    <property type="project" value="UniProtKB-KW"/>
</dbReference>
<reference evidence="3" key="1">
    <citation type="journal article" date="2020" name="Stud. Mycol.">
        <title>101 Dothideomycetes genomes: a test case for predicting lifestyles and emergence of pathogens.</title>
        <authorList>
            <person name="Haridas S."/>
            <person name="Albert R."/>
            <person name="Binder M."/>
            <person name="Bloem J."/>
            <person name="Labutti K."/>
            <person name="Salamov A."/>
            <person name="Andreopoulos B."/>
            <person name="Baker S."/>
            <person name="Barry K."/>
            <person name="Bills G."/>
            <person name="Bluhm B."/>
            <person name="Cannon C."/>
            <person name="Castanera R."/>
            <person name="Culley D."/>
            <person name="Daum C."/>
            <person name="Ezra D."/>
            <person name="Gonzalez J."/>
            <person name="Henrissat B."/>
            <person name="Kuo A."/>
            <person name="Liang C."/>
            <person name="Lipzen A."/>
            <person name="Lutzoni F."/>
            <person name="Magnuson J."/>
            <person name="Mondo S."/>
            <person name="Nolan M."/>
            <person name="Ohm R."/>
            <person name="Pangilinan J."/>
            <person name="Park H.-J."/>
            <person name="Ramirez L."/>
            <person name="Alfaro M."/>
            <person name="Sun H."/>
            <person name="Tritt A."/>
            <person name="Yoshinaga Y."/>
            <person name="Zwiers L.-H."/>
            <person name="Turgeon B."/>
            <person name="Goodwin S."/>
            <person name="Spatafora J."/>
            <person name="Crous P."/>
            <person name="Grigoriev I."/>
        </authorList>
    </citation>
    <scope>NUCLEOTIDE SEQUENCE</scope>
    <source>
        <strain evidence="3">CBS 116435</strain>
    </source>
</reference>
<dbReference type="Pfam" id="PF00012">
    <property type="entry name" value="HSP70"/>
    <property type="match status" value="1"/>
</dbReference>
<keyword evidence="4" id="KW-1185">Reference proteome</keyword>